<organism evidence="2 3">
    <name type="scientific">Methylomonas albis</name>
    <dbReference type="NCBI Taxonomy" id="1854563"/>
    <lineage>
        <taxon>Bacteria</taxon>
        <taxon>Pseudomonadati</taxon>
        <taxon>Pseudomonadota</taxon>
        <taxon>Gammaproteobacteria</taxon>
        <taxon>Methylococcales</taxon>
        <taxon>Methylococcaceae</taxon>
        <taxon>Methylomonas</taxon>
    </lineage>
</organism>
<name>A0ABR9D5I2_9GAMM</name>
<dbReference type="RefSeq" id="WP_192376600.1">
    <property type="nucleotide sequence ID" value="NZ_JACXSS010000001.1"/>
</dbReference>
<protein>
    <submittedName>
        <fullName evidence="2">Uncharacterized protein</fullName>
    </submittedName>
</protein>
<keyword evidence="3" id="KW-1185">Reference proteome</keyword>
<accession>A0ABR9D5I2</accession>
<dbReference type="Proteomes" id="UP000652176">
    <property type="component" value="Unassembled WGS sequence"/>
</dbReference>
<evidence type="ECO:0000313" key="3">
    <source>
        <dbReference type="Proteomes" id="UP000652176"/>
    </source>
</evidence>
<sequence>MAIPLTVILKFSKLPARPANANDQYSPSRLPSIAAKSKQSFNPRAHAGRDTYAGKLI</sequence>
<dbReference type="EMBL" id="JACXSS010000001">
    <property type="protein sequence ID" value="MBD9358382.1"/>
    <property type="molecule type" value="Genomic_DNA"/>
</dbReference>
<evidence type="ECO:0000313" key="2">
    <source>
        <dbReference type="EMBL" id="MBD9358382.1"/>
    </source>
</evidence>
<evidence type="ECO:0000256" key="1">
    <source>
        <dbReference type="SAM" id="MobiDB-lite"/>
    </source>
</evidence>
<gene>
    <name evidence="2" type="ORF">IE877_21310</name>
</gene>
<reference evidence="2 3" key="1">
    <citation type="submission" date="2020-09" db="EMBL/GenBank/DDBJ databases">
        <title>Methylomonas albis sp. nov. and Methylomonas fluvii sp. nov.: Two cold-adapted methanotrophs from the River Elbe and an amended description of Methylovulum psychrotolerans strain Eb1.</title>
        <authorList>
            <person name="Bussmann I.K."/>
            <person name="Klings K.-W."/>
            <person name="Warnstedt J."/>
            <person name="Hoppert M."/>
            <person name="Saborowski A."/>
            <person name="Horn F."/>
            <person name="Liebner S."/>
        </authorList>
    </citation>
    <scope>NUCLEOTIDE SEQUENCE [LARGE SCALE GENOMIC DNA]</scope>
    <source>
        <strain evidence="2 3">EbA</strain>
    </source>
</reference>
<comment type="caution">
    <text evidence="2">The sequence shown here is derived from an EMBL/GenBank/DDBJ whole genome shotgun (WGS) entry which is preliminary data.</text>
</comment>
<proteinExistence type="predicted"/>
<feature type="region of interest" description="Disordered" evidence="1">
    <location>
        <begin position="35"/>
        <end position="57"/>
    </location>
</feature>